<keyword evidence="8 12" id="KW-1133">Transmembrane helix</keyword>
<evidence type="ECO:0000256" key="3">
    <source>
        <dbReference type="ARBA" id="ARBA00022448"/>
    </source>
</evidence>
<dbReference type="Gene3D" id="1.20.58.1610">
    <property type="entry name" value="NADH:ubiquinone/plastoquinone oxidoreductase, chain 3"/>
    <property type="match status" value="1"/>
</dbReference>
<accession>A0AAX4HSG7</accession>
<dbReference type="EC" id="7.1.1.-" evidence="11"/>
<evidence type="ECO:0000313" key="14">
    <source>
        <dbReference type="Proteomes" id="UP001324634"/>
    </source>
</evidence>
<evidence type="ECO:0000256" key="11">
    <source>
        <dbReference type="RuleBase" id="RU003639"/>
    </source>
</evidence>
<evidence type="ECO:0000256" key="12">
    <source>
        <dbReference type="SAM" id="Phobius"/>
    </source>
</evidence>
<feature type="transmembrane region" description="Helical" evidence="12">
    <location>
        <begin position="68"/>
        <end position="89"/>
    </location>
</feature>
<evidence type="ECO:0000256" key="5">
    <source>
        <dbReference type="ARBA" id="ARBA00022692"/>
    </source>
</evidence>
<comment type="similarity">
    <text evidence="2 11">Belongs to the complex I subunit 3 family.</text>
</comment>
<evidence type="ECO:0000313" key="13">
    <source>
        <dbReference type="EMBL" id="WPU66162.1"/>
    </source>
</evidence>
<dbReference type="Proteomes" id="UP001324634">
    <property type="component" value="Chromosome"/>
</dbReference>
<dbReference type="InterPro" id="IPR038430">
    <property type="entry name" value="NDAH_ubi_oxred_su3_sf"/>
</dbReference>
<evidence type="ECO:0000256" key="6">
    <source>
        <dbReference type="ARBA" id="ARBA00022719"/>
    </source>
</evidence>
<keyword evidence="14" id="KW-1185">Reference proteome</keyword>
<gene>
    <name evidence="13" type="ORF">SOO65_05325</name>
</gene>
<keyword evidence="4" id="KW-1003">Cell membrane</keyword>
<sequence length="129" mass="14688">MSLPIEGSLNYLAVLILMIIAVVLSVVIIGLNKLTGRKPSEITRKKYDTYECGVGYEGSAHQQFSVRYYLIGIIFLLFDVEVVFMYPWTLAYQTYLKSGPVILLEMGLFFALLLGGYFYLRLRGALNWD</sequence>
<dbReference type="AlphaFoldDB" id="A0AAX4HSG7"/>
<dbReference type="GO" id="GO:0030964">
    <property type="term" value="C:NADH dehydrogenase complex"/>
    <property type="evidence" value="ECO:0007669"/>
    <property type="project" value="TreeGrafter"/>
</dbReference>
<proteinExistence type="inferred from homology"/>
<reference evidence="13 14" key="1">
    <citation type="submission" date="2023-11" db="EMBL/GenBank/DDBJ databases">
        <title>Peredibacter starrii A3.12.</title>
        <authorList>
            <person name="Mitchell R.J."/>
        </authorList>
    </citation>
    <scope>NUCLEOTIDE SEQUENCE [LARGE SCALE GENOMIC DNA]</scope>
    <source>
        <strain evidence="13 14">A3.12</strain>
    </source>
</reference>
<evidence type="ECO:0000256" key="7">
    <source>
        <dbReference type="ARBA" id="ARBA00022967"/>
    </source>
</evidence>
<evidence type="ECO:0000256" key="4">
    <source>
        <dbReference type="ARBA" id="ARBA00022475"/>
    </source>
</evidence>
<name>A0AAX4HSG7_9BACT</name>
<dbReference type="GO" id="GO:0005886">
    <property type="term" value="C:plasma membrane"/>
    <property type="evidence" value="ECO:0007669"/>
    <property type="project" value="UniProtKB-SubCell"/>
</dbReference>
<keyword evidence="5 11" id="KW-0812">Transmembrane</keyword>
<organism evidence="13 14">
    <name type="scientific">Peredibacter starrii</name>
    <dbReference type="NCBI Taxonomy" id="28202"/>
    <lineage>
        <taxon>Bacteria</taxon>
        <taxon>Pseudomonadati</taxon>
        <taxon>Bdellovibrionota</taxon>
        <taxon>Bacteriovoracia</taxon>
        <taxon>Bacteriovoracales</taxon>
        <taxon>Bacteriovoracaceae</taxon>
        <taxon>Peredibacter</taxon>
    </lineage>
</organism>
<evidence type="ECO:0000256" key="9">
    <source>
        <dbReference type="ARBA" id="ARBA00023027"/>
    </source>
</evidence>
<dbReference type="Pfam" id="PF00507">
    <property type="entry name" value="Oxidored_q4"/>
    <property type="match status" value="1"/>
</dbReference>
<evidence type="ECO:0000256" key="2">
    <source>
        <dbReference type="ARBA" id="ARBA00008472"/>
    </source>
</evidence>
<dbReference type="PANTHER" id="PTHR11058">
    <property type="entry name" value="NADH-UBIQUINONE OXIDOREDUCTASE CHAIN 3"/>
    <property type="match status" value="1"/>
</dbReference>
<comment type="function">
    <text evidence="11">NDH-1 shuttles electrons from NADH, via FMN and iron-sulfur (Fe-S) centers, to quinones in the respiratory chain.</text>
</comment>
<dbReference type="EMBL" id="CP139487">
    <property type="protein sequence ID" value="WPU66162.1"/>
    <property type="molecule type" value="Genomic_DNA"/>
</dbReference>
<comment type="catalytic activity">
    <reaction evidence="11">
        <text>a quinone + NADH + 5 H(+)(in) = a quinol + NAD(+) + 4 H(+)(out)</text>
        <dbReference type="Rhea" id="RHEA:57888"/>
        <dbReference type="ChEBI" id="CHEBI:15378"/>
        <dbReference type="ChEBI" id="CHEBI:24646"/>
        <dbReference type="ChEBI" id="CHEBI:57540"/>
        <dbReference type="ChEBI" id="CHEBI:57945"/>
        <dbReference type="ChEBI" id="CHEBI:132124"/>
    </reaction>
</comment>
<dbReference type="GO" id="GO:0048038">
    <property type="term" value="F:quinone binding"/>
    <property type="evidence" value="ECO:0007669"/>
    <property type="project" value="UniProtKB-KW"/>
</dbReference>
<dbReference type="KEGG" id="psti:SOO65_05325"/>
<dbReference type="InterPro" id="IPR000440">
    <property type="entry name" value="NADH_UbQ/plastoQ_OxRdtase_su3"/>
</dbReference>
<feature type="transmembrane region" description="Helical" evidence="12">
    <location>
        <begin position="101"/>
        <end position="120"/>
    </location>
</feature>
<evidence type="ECO:0000256" key="1">
    <source>
        <dbReference type="ARBA" id="ARBA00004370"/>
    </source>
</evidence>
<keyword evidence="6 11" id="KW-0874">Quinone</keyword>
<dbReference type="PANTHER" id="PTHR11058:SF22">
    <property type="entry name" value="NADH-QUINONE OXIDOREDUCTASE SUBUNIT A"/>
    <property type="match status" value="1"/>
</dbReference>
<dbReference type="RefSeq" id="WP_321398086.1">
    <property type="nucleotide sequence ID" value="NZ_CP139487.1"/>
</dbReference>
<keyword evidence="9 11" id="KW-0520">NAD</keyword>
<keyword evidence="7" id="KW-1278">Translocase</keyword>
<feature type="transmembrane region" description="Helical" evidence="12">
    <location>
        <begin position="12"/>
        <end position="31"/>
    </location>
</feature>
<evidence type="ECO:0000256" key="8">
    <source>
        <dbReference type="ARBA" id="ARBA00022989"/>
    </source>
</evidence>
<dbReference type="GO" id="GO:0008137">
    <property type="term" value="F:NADH dehydrogenase (ubiquinone) activity"/>
    <property type="evidence" value="ECO:0007669"/>
    <property type="project" value="InterPro"/>
</dbReference>
<keyword evidence="10 12" id="KW-0472">Membrane</keyword>
<keyword evidence="3" id="KW-0813">Transport</keyword>
<comment type="subcellular location">
    <subcellularLocation>
        <location evidence="11">Cell membrane</location>
        <topology evidence="11">Multi-pass membrane protein</topology>
    </subcellularLocation>
    <subcellularLocation>
        <location evidence="1">Membrane</location>
    </subcellularLocation>
</comment>
<evidence type="ECO:0000256" key="10">
    <source>
        <dbReference type="ARBA" id="ARBA00023136"/>
    </source>
</evidence>
<protein>
    <recommendedName>
        <fullName evidence="11">NADH-quinone oxidoreductase subunit</fullName>
        <ecNumber evidence="11">7.1.1.-</ecNumber>
    </recommendedName>
</protein>